<evidence type="ECO:0000256" key="2">
    <source>
        <dbReference type="ARBA" id="ARBA00004167"/>
    </source>
</evidence>
<dbReference type="InterPro" id="IPR044862">
    <property type="entry name" value="Pro_4_hyd_alph_FE2OG_OXY"/>
</dbReference>
<dbReference type="EMBL" id="JATAAI010000004">
    <property type="protein sequence ID" value="KAK1746236.1"/>
    <property type="molecule type" value="Genomic_DNA"/>
</dbReference>
<keyword evidence="15" id="KW-1185">Reference proteome</keyword>
<evidence type="ECO:0000313" key="15">
    <source>
        <dbReference type="Proteomes" id="UP001224775"/>
    </source>
</evidence>
<dbReference type="PANTHER" id="PTHR10869">
    <property type="entry name" value="PROLYL 4-HYDROXYLASE ALPHA SUBUNIT"/>
    <property type="match status" value="1"/>
</dbReference>
<dbReference type="GO" id="GO:0005783">
    <property type="term" value="C:endoplasmic reticulum"/>
    <property type="evidence" value="ECO:0007669"/>
    <property type="project" value="TreeGrafter"/>
</dbReference>
<keyword evidence="6" id="KW-0223">Dioxygenase</keyword>
<dbReference type="Gene3D" id="1.10.10.1940">
    <property type="match status" value="1"/>
</dbReference>
<dbReference type="PANTHER" id="PTHR10869:SF235">
    <property type="entry name" value="PROCOLLAGEN-PROLINE 4-DIOXYGENASE"/>
    <property type="match status" value="1"/>
</dbReference>
<dbReference type="AlphaFoldDB" id="A0AAD8YJC1"/>
<comment type="caution">
    <text evidence="14">The sequence shown here is derived from an EMBL/GenBank/DDBJ whole genome shotgun (WGS) entry which is preliminary data.</text>
</comment>
<evidence type="ECO:0000259" key="12">
    <source>
        <dbReference type="PROSITE" id="PS51471"/>
    </source>
</evidence>
<evidence type="ECO:0000256" key="9">
    <source>
        <dbReference type="ARBA" id="ARBA00023004"/>
    </source>
</evidence>
<organism evidence="14 15">
    <name type="scientific">Skeletonema marinoi</name>
    <dbReference type="NCBI Taxonomy" id="267567"/>
    <lineage>
        <taxon>Eukaryota</taxon>
        <taxon>Sar</taxon>
        <taxon>Stramenopiles</taxon>
        <taxon>Ochrophyta</taxon>
        <taxon>Bacillariophyta</taxon>
        <taxon>Coscinodiscophyceae</taxon>
        <taxon>Thalassiosirophycidae</taxon>
        <taxon>Thalassiosirales</taxon>
        <taxon>Skeletonemataceae</taxon>
        <taxon>Skeletonema</taxon>
        <taxon>Skeletonema marinoi-dohrnii complex</taxon>
    </lineage>
</organism>
<keyword evidence="5" id="KW-0479">Metal-binding</keyword>
<keyword evidence="4" id="KW-0812">Transmembrane</keyword>
<dbReference type="InterPro" id="IPR005123">
    <property type="entry name" value="Oxoglu/Fe-dep_dioxygenase_dom"/>
</dbReference>
<keyword evidence="7" id="KW-1133">Transmembrane helix</keyword>
<accession>A0AAD8YJC1</accession>
<name>A0AAD8YJC1_9STRA</name>
<evidence type="ECO:0000256" key="8">
    <source>
        <dbReference type="ARBA" id="ARBA00023002"/>
    </source>
</evidence>
<keyword evidence="11" id="KW-0732">Signal</keyword>
<evidence type="ECO:0000256" key="3">
    <source>
        <dbReference type="ARBA" id="ARBA00004308"/>
    </source>
</evidence>
<protein>
    <submittedName>
        <fullName evidence="14">Prolyl 4-hydroxylase alpha subunit-like protein</fullName>
    </submittedName>
</protein>
<dbReference type="GO" id="GO:0016020">
    <property type="term" value="C:membrane"/>
    <property type="evidence" value="ECO:0007669"/>
    <property type="project" value="UniProtKB-SubCell"/>
</dbReference>
<comment type="subcellular location">
    <subcellularLocation>
        <location evidence="3">Endomembrane system</location>
    </subcellularLocation>
    <subcellularLocation>
        <location evidence="2">Membrane</location>
        <topology evidence="2">Single-pass membrane protein</topology>
    </subcellularLocation>
</comment>
<dbReference type="Proteomes" id="UP001224775">
    <property type="component" value="Unassembled WGS sequence"/>
</dbReference>
<evidence type="ECO:0000313" key="14">
    <source>
        <dbReference type="EMBL" id="KAK1746236.1"/>
    </source>
</evidence>
<dbReference type="InterPro" id="IPR045054">
    <property type="entry name" value="P4HA-like"/>
</dbReference>
<feature type="domain" description="ShKT" evidence="13">
    <location>
        <begin position="25"/>
        <end position="60"/>
    </location>
</feature>
<dbReference type="GO" id="GO:0031418">
    <property type="term" value="F:L-ascorbic acid binding"/>
    <property type="evidence" value="ECO:0007669"/>
    <property type="project" value="InterPro"/>
</dbReference>
<dbReference type="InterPro" id="IPR003582">
    <property type="entry name" value="ShKT_dom"/>
</dbReference>
<dbReference type="GO" id="GO:0004656">
    <property type="term" value="F:procollagen-proline 4-dioxygenase activity"/>
    <property type="evidence" value="ECO:0007669"/>
    <property type="project" value="TreeGrafter"/>
</dbReference>
<proteinExistence type="predicted"/>
<sequence length="406" mass="46230">MWSFYIAAAFFQLLSVSASSSNAGCVDDNEHNCSYWSSNGECDNNPRYMHTNCKRSCNTCTTEDVDITVRQAVGISDQDVSEVWWMNSSEKKDFLVDIISYMKDEVWAVPEHTKTRGICVNKDNMCTHWAMQGRCSEVDVKLKCGPSCGSCMYLDENVRCGGTIEELPNALAAGSIDKMFKRIVRNYDVQILSQPTQEQDNPWIVTIDDFVSDEEIKLILEYGQKTGYEQAGETHGGNHAAATKTQKRTNEASWCGYQFGDTCFDDPIIKGLLNRVHDVTNVPIQNYNEMQIVRYQPGQFHSFHGDYIVEDSYRRMGGRILTFFMYLNDVEEGGETEFSRLSPPILVAPKKGKALIWANVLDSDPHKEDERVWHQGLTLDKGEKHAANLWIHMRDFRNPIENKCTD</sequence>
<evidence type="ECO:0000259" key="13">
    <source>
        <dbReference type="PROSITE" id="PS51670"/>
    </source>
</evidence>
<evidence type="ECO:0000256" key="10">
    <source>
        <dbReference type="ARBA" id="ARBA00023136"/>
    </source>
</evidence>
<dbReference type="Gene3D" id="2.60.120.620">
    <property type="entry name" value="q2cbj1_9rhob like domain"/>
    <property type="match status" value="1"/>
</dbReference>
<keyword evidence="9" id="KW-0408">Iron</keyword>
<evidence type="ECO:0000256" key="6">
    <source>
        <dbReference type="ARBA" id="ARBA00022964"/>
    </source>
</evidence>
<keyword evidence="10" id="KW-0472">Membrane</keyword>
<dbReference type="Pfam" id="PF13640">
    <property type="entry name" value="2OG-FeII_Oxy_3"/>
    <property type="match status" value="1"/>
</dbReference>
<evidence type="ECO:0000256" key="5">
    <source>
        <dbReference type="ARBA" id="ARBA00022723"/>
    </source>
</evidence>
<gene>
    <name evidence="14" type="ORF">QTG54_002843</name>
</gene>
<keyword evidence="8" id="KW-0560">Oxidoreductase</keyword>
<feature type="domain" description="Fe2OG dioxygenase" evidence="12">
    <location>
        <begin position="286"/>
        <end position="393"/>
    </location>
</feature>
<evidence type="ECO:0000256" key="1">
    <source>
        <dbReference type="ARBA" id="ARBA00001961"/>
    </source>
</evidence>
<dbReference type="GO" id="GO:0005506">
    <property type="term" value="F:iron ion binding"/>
    <property type="evidence" value="ECO:0007669"/>
    <property type="project" value="InterPro"/>
</dbReference>
<dbReference type="SMART" id="SM00254">
    <property type="entry name" value="ShKT"/>
    <property type="match status" value="2"/>
</dbReference>
<dbReference type="PROSITE" id="PS51670">
    <property type="entry name" value="SHKT"/>
    <property type="match status" value="1"/>
</dbReference>
<dbReference type="PROSITE" id="PS51471">
    <property type="entry name" value="FE2OG_OXY"/>
    <property type="match status" value="1"/>
</dbReference>
<feature type="chain" id="PRO_5042280753" evidence="11">
    <location>
        <begin position="19"/>
        <end position="406"/>
    </location>
</feature>
<comment type="cofactor">
    <cofactor evidence="1">
        <name>L-ascorbate</name>
        <dbReference type="ChEBI" id="CHEBI:38290"/>
    </cofactor>
</comment>
<reference evidence="14" key="1">
    <citation type="submission" date="2023-06" db="EMBL/GenBank/DDBJ databases">
        <title>Survivors Of The Sea: Transcriptome response of Skeletonema marinoi to long-term dormancy.</title>
        <authorList>
            <person name="Pinder M.I.M."/>
            <person name="Kourtchenko O."/>
            <person name="Robertson E.K."/>
            <person name="Larsson T."/>
            <person name="Maumus F."/>
            <person name="Osuna-Cruz C.M."/>
            <person name="Vancaester E."/>
            <person name="Stenow R."/>
            <person name="Vandepoele K."/>
            <person name="Ploug H."/>
            <person name="Bruchert V."/>
            <person name="Godhe A."/>
            <person name="Topel M."/>
        </authorList>
    </citation>
    <scope>NUCLEOTIDE SEQUENCE</scope>
    <source>
        <strain evidence="14">R05AC</strain>
    </source>
</reference>
<dbReference type="Pfam" id="PF01549">
    <property type="entry name" value="ShK"/>
    <property type="match status" value="2"/>
</dbReference>
<dbReference type="SMART" id="SM00702">
    <property type="entry name" value="P4Hc"/>
    <property type="match status" value="1"/>
</dbReference>
<dbReference type="InterPro" id="IPR006620">
    <property type="entry name" value="Pro_4_hyd_alph"/>
</dbReference>
<evidence type="ECO:0000256" key="4">
    <source>
        <dbReference type="ARBA" id="ARBA00022692"/>
    </source>
</evidence>
<evidence type="ECO:0000256" key="11">
    <source>
        <dbReference type="SAM" id="SignalP"/>
    </source>
</evidence>
<evidence type="ECO:0000256" key="7">
    <source>
        <dbReference type="ARBA" id="ARBA00022989"/>
    </source>
</evidence>
<feature type="signal peptide" evidence="11">
    <location>
        <begin position="1"/>
        <end position="18"/>
    </location>
</feature>